<proteinExistence type="predicted"/>
<dbReference type="OrthoDB" id="686577at2759"/>
<evidence type="ECO:0000313" key="1">
    <source>
        <dbReference type="EMBL" id="KAG5619368.1"/>
    </source>
</evidence>
<reference evidence="1 2" key="1">
    <citation type="submission" date="2020-09" db="EMBL/GenBank/DDBJ databases">
        <title>De no assembly of potato wild relative species, Solanum commersonii.</title>
        <authorList>
            <person name="Cho K."/>
        </authorList>
    </citation>
    <scope>NUCLEOTIDE SEQUENCE [LARGE SCALE GENOMIC DNA]</scope>
    <source>
        <strain evidence="1">LZ3.2</strain>
        <tissue evidence="1">Leaf</tissue>
    </source>
</reference>
<comment type="caution">
    <text evidence="1">The sequence shown here is derived from an EMBL/GenBank/DDBJ whole genome shotgun (WGS) entry which is preliminary data.</text>
</comment>
<dbReference type="EMBL" id="JACXVP010000003">
    <property type="protein sequence ID" value="KAG5619368.1"/>
    <property type="molecule type" value="Genomic_DNA"/>
</dbReference>
<accession>A0A9J6A4R5</accession>
<sequence>MTPEELNMEEIFGLSTPKKFPLSTVVEPRLPSKLYSVLFIHGRTSFHGINHIVAKLTWYQSRRHRDTISSCVLISQLDRY</sequence>
<keyword evidence="2" id="KW-1185">Reference proteome</keyword>
<gene>
    <name evidence="1" type="ORF">H5410_019192</name>
</gene>
<dbReference type="Proteomes" id="UP000824120">
    <property type="component" value="Chromosome 3"/>
</dbReference>
<evidence type="ECO:0000313" key="2">
    <source>
        <dbReference type="Proteomes" id="UP000824120"/>
    </source>
</evidence>
<dbReference type="AlphaFoldDB" id="A0A9J6A4R5"/>
<protein>
    <submittedName>
        <fullName evidence="1">Uncharacterized protein</fullName>
    </submittedName>
</protein>
<name>A0A9J6A4R5_SOLCO</name>
<organism evidence="1 2">
    <name type="scientific">Solanum commersonii</name>
    <name type="common">Commerson's wild potato</name>
    <name type="synonym">Commerson's nightshade</name>
    <dbReference type="NCBI Taxonomy" id="4109"/>
    <lineage>
        <taxon>Eukaryota</taxon>
        <taxon>Viridiplantae</taxon>
        <taxon>Streptophyta</taxon>
        <taxon>Embryophyta</taxon>
        <taxon>Tracheophyta</taxon>
        <taxon>Spermatophyta</taxon>
        <taxon>Magnoliopsida</taxon>
        <taxon>eudicotyledons</taxon>
        <taxon>Gunneridae</taxon>
        <taxon>Pentapetalae</taxon>
        <taxon>asterids</taxon>
        <taxon>lamiids</taxon>
        <taxon>Solanales</taxon>
        <taxon>Solanaceae</taxon>
        <taxon>Solanoideae</taxon>
        <taxon>Solaneae</taxon>
        <taxon>Solanum</taxon>
    </lineage>
</organism>